<dbReference type="RefSeq" id="WP_167615613.1">
    <property type="nucleotide sequence ID" value="NZ_JAAUVV010000002.1"/>
</dbReference>
<evidence type="ECO:0000259" key="1">
    <source>
        <dbReference type="Pfam" id="PF00535"/>
    </source>
</evidence>
<comment type="caution">
    <text evidence="3">The sequence shown here is derived from an EMBL/GenBank/DDBJ whole genome shotgun (WGS) entry which is preliminary data.</text>
</comment>
<organism evidence="3 4">
    <name type="scientific">Corynebacterium coyleae</name>
    <dbReference type="NCBI Taxonomy" id="53374"/>
    <lineage>
        <taxon>Bacteria</taxon>
        <taxon>Bacillati</taxon>
        <taxon>Actinomycetota</taxon>
        <taxon>Actinomycetes</taxon>
        <taxon>Mycobacteriales</taxon>
        <taxon>Corynebacteriaceae</taxon>
        <taxon>Corynebacterium</taxon>
    </lineage>
</organism>
<sequence length="642" mass="72682">MMFDIDRFRNRAGTAFSQIRNGNFDYVFAKLVHEVGRLANTAPHRKHSLLREGSLNRPAASPFSLEKPHFPEITAAVILDDFSYQCWQGEFNTIKVAPGRWTEHLEDTSIDLLLVESAHAGNGGTWAGKIKASSLDPDLAQLLDWCKQHQIPTVFWNKEDPPHFDDFLATATAFDIIFTTDENMVPRYQKAAPEAAIGVLPFAAQPLIHNPARNSPIGSKVQDKRWQRGDIAFAGTFFNHKYSARKKHLEDQLFAAANIAEKYQYRFTIYSRLGNVDKRYRFPRRVQKYIAGSLSADQMLQANREHKVFLNVNSVDSSPTMCSRRVFELPAYGAALLTSPSPAIENFFSPDQIAVAENQDQARAHLLTLLKSPEVRERMVHRAQRTIWNKHCYHHRASKLLEAAGVEHAATESDPLISVIAPSNRPDNIGHLFSQYSRQINVRRELILVCHGFKLQDHAVGDYCSQYGIPHDEVQIIAASEEQSLGECLNAAVERSSGDFIAKFDDDDLYLPHYLEDMRNAAMYSGADLVGKHACYAYIESKNAIVLRHPEREHIWTNFVAGPTLFGPRATFESFAFENRTNGEDTALLRTLERKGRYIYSADRFNFIQVRGGEHTWLLADAEFMAQGEVRTFGLNEAHVEA</sequence>
<dbReference type="CDD" id="cd00761">
    <property type="entry name" value="Glyco_tranf_GTA_type"/>
    <property type="match status" value="1"/>
</dbReference>
<evidence type="ECO:0000259" key="2">
    <source>
        <dbReference type="Pfam" id="PF13524"/>
    </source>
</evidence>
<feature type="domain" description="Spore protein YkvP/CgeB glycosyl transferase-like" evidence="2">
    <location>
        <begin position="256"/>
        <end position="402"/>
    </location>
</feature>
<accession>A0AAP6XKR6</accession>
<dbReference type="Pfam" id="PF00535">
    <property type="entry name" value="Glycos_transf_2"/>
    <property type="match status" value="1"/>
</dbReference>
<dbReference type="Gene3D" id="3.90.550.10">
    <property type="entry name" value="Spore Coat Polysaccharide Biosynthesis Protein SpsA, Chain A"/>
    <property type="match status" value="1"/>
</dbReference>
<dbReference type="AlphaFoldDB" id="A0AAP6XKR6"/>
<dbReference type="EMBL" id="JAAUVV010000002">
    <property type="protein sequence ID" value="NJJ03045.1"/>
    <property type="molecule type" value="Genomic_DNA"/>
</dbReference>
<reference evidence="3 4" key="1">
    <citation type="submission" date="2020-03" db="EMBL/GenBank/DDBJ databases">
        <title>Draft genome sequences of bacterial isolates from the female urobiome.</title>
        <authorList>
            <person name="Miller-Ensminger T."/>
            <person name="Wolfe A.J."/>
            <person name="Putonti C."/>
        </authorList>
    </citation>
    <scope>NUCLEOTIDE SEQUENCE [LARGE SCALE GENOMIC DNA]</scope>
    <source>
        <strain evidence="3 4">UMB8490</strain>
    </source>
</reference>
<evidence type="ECO:0000313" key="3">
    <source>
        <dbReference type="EMBL" id="NJJ03045.1"/>
    </source>
</evidence>
<dbReference type="InterPro" id="IPR001173">
    <property type="entry name" value="Glyco_trans_2-like"/>
</dbReference>
<dbReference type="InterPro" id="IPR029044">
    <property type="entry name" value="Nucleotide-diphossugar_trans"/>
</dbReference>
<protein>
    <submittedName>
        <fullName evidence="3">Glycosyltransferase</fullName>
    </submittedName>
</protein>
<evidence type="ECO:0000313" key="4">
    <source>
        <dbReference type="Proteomes" id="UP000591626"/>
    </source>
</evidence>
<name>A0AAP6XKR6_9CORY</name>
<feature type="domain" description="Glycosyltransferase 2-like" evidence="1">
    <location>
        <begin position="470"/>
        <end position="531"/>
    </location>
</feature>
<dbReference type="Pfam" id="PF13524">
    <property type="entry name" value="Glyco_trans_1_2"/>
    <property type="match status" value="1"/>
</dbReference>
<dbReference type="SUPFAM" id="SSF53448">
    <property type="entry name" value="Nucleotide-diphospho-sugar transferases"/>
    <property type="match status" value="1"/>
</dbReference>
<dbReference type="Proteomes" id="UP000591626">
    <property type="component" value="Unassembled WGS sequence"/>
</dbReference>
<proteinExistence type="predicted"/>
<gene>
    <name evidence="3" type="ORF">HC138_01440</name>
</gene>
<dbReference type="InterPro" id="IPR055259">
    <property type="entry name" value="YkvP/CgeB_Glyco_trans-like"/>
</dbReference>